<name>A0ABV5W3Z3_9BACL</name>
<reference evidence="2 3" key="1">
    <citation type="submission" date="2024-09" db="EMBL/GenBank/DDBJ databases">
        <authorList>
            <person name="Sun Q."/>
            <person name="Mori K."/>
        </authorList>
    </citation>
    <scope>NUCLEOTIDE SEQUENCE [LARGE SCALE GENOMIC DNA]</scope>
    <source>
        <strain evidence="2 3">JCM 12520</strain>
    </source>
</reference>
<evidence type="ECO:0000259" key="1">
    <source>
        <dbReference type="Pfam" id="PF20274"/>
    </source>
</evidence>
<evidence type="ECO:0000313" key="2">
    <source>
        <dbReference type="EMBL" id="MFB9755274.1"/>
    </source>
</evidence>
<proteinExistence type="predicted"/>
<gene>
    <name evidence="2" type="ORF">ACFFNY_27180</name>
</gene>
<organism evidence="2 3">
    <name type="scientific">Paenibacillus hodogayensis</name>
    <dbReference type="NCBI Taxonomy" id="279208"/>
    <lineage>
        <taxon>Bacteria</taxon>
        <taxon>Bacillati</taxon>
        <taxon>Bacillota</taxon>
        <taxon>Bacilli</taxon>
        <taxon>Bacillales</taxon>
        <taxon>Paenibacillaceae</taxon>
        <taxon>Paenibacillus</taxon>
    </lineage>
</organism>
<protein>
    <submittedName>
        <fullName evidence="2">Cyclic-phosphate processing receiver domain-containing protein</fullName>
    </submittedName>
</protein>
<accession>A0ABV5W3Z3</accession>
<dbReference type="Pfam" id="PF20274">
    <property type="entry name" value="cREC_REC"/>
    <property type="match status" value="1"/>
</dbReference>
<feature type="domain" description="Cyclic-phosphate processing Receiver" evidence="1">
    <location>
        <begin position="2"/>
        <end position="85"/>
    </location>
</feature>
<evidence type="ECO:0000313" key="3">
    <source>
        <dbReference type="Proteomes" id="UP001589619"/>
    </source>
</evidence>
<dbReference type="EMBL" id="JBHMAG010000018">
    <property type="protein sequence ID" value="MFB9755274.1"/>
    <property type="molecule type" value="Genomic_DNA"/>
</dbReference>
<comment type="caution">
    <text evidence="2">The sequence shown here is derived from an EMBL/GenBank/DDBJ whole genome shotgun (WGS) entry which is preliminary data.</text>
</comment>
<dbReference type="Proteomes" id="UP001589619">
    <property type="component" value="Unassembled WGS sequence"/>
</dbReference>
<dbReference type="InterPro" id="IPR046909">
    <property type="entry name" value="cREC_REC"/>
</dbReference>
<sequence>MIDLYLDDARPRPQGFVLARDVDECVELLRASPVRVLSLDYDLGWNRPNGMEVVRYIVSERTYPAVIYLHTSSASGRRLMYESLYANKPGHVRLYNHPVPDETLREIAEGKFRVENGG</sequence>
<dbReference type="RefSeq" id="WP_344907981.1">
    <property type="nucleotide sequence ID" value="NZ_BAAAYO010000006.1"/>
</dbReference>
<keyword evidence="3" id="KW-1185">Reference proteome</keyword>